<evidence type="ECO:0000256" key="5">
    <source>
        <dbReference type="ARBA" id="ARBA00023204"/>
    </source>
</evidence>
<keyword evidence="3 8" id="KW-0808">Transferase</keyword>
<accession>A0ABX1Q0E5</accession>
<dbReference type="RefSeq" id="WP_169256199.1">
    <property type="nucleotide sequence ID" value="NZ_WTVN01000015.1"/>
</dbReference>
<evidence type="ECO:0000256" key="4">
    <source>
        <dbReference type="ARBA" id="ARBA00022763"/>
    </source>
</evidence>
<dbReference type="EMBL" id="WTVN01000015">
    <property type="protein sequence ID" value="NMG44337.1"/>
    <property type="molecule type" value="Genomic_DNA"/>
</dbReference>
<evidence type="ECO:0000256" key="6">
    <source>
        <dbReference type="ARBA" id="ARBA00049348"/>
    </source>
</evidence>
<name>A0ABX1Q0E5_9RHOO</name>
<feature type="domain" description="Methylated-DNA-[protein]-cysteine S-methyltransferase DNA binding" evidence="7">
    <location>
        <begin position="81"/>
        <end position="162"/>
    </location>
</feature>
<dbReference type="PANTHER" id="PTHR10815">
    <property type="entry name" value="METHYLATED-DNA--PROTEIN-CYSTEINE METHYLTRANSFERASE"/>
    <property type="match status" value="1"/>
</dbReference>
<keyword evidence="5" id="KW-0234">DNA repair</keyword>
<dbReference type="EC" id="2.1.1.63" evidence="8"/>
<dbReference type="Pfam" id="PF01035">
    <property type="entry name" value="DNA_binding_1"/>
    <property type="match status" value="1"/>
</dbReference>
<dbReference type="PANTHER" id="PTHR10815:SF13">
    <property type="entry name" value="METHYLATED-DNA--PROTEIN-CYSTEINE METHYLTRANSFERASE"/>
    <property type="match status" value="1"/>
</dbReference>
<evidence type="ECO:0000259" key="7">
    <source>
        <dbReference type="Pfam" id="PF01035"/>
    </source>
</evidence>
<dbReference type="GO" id="GO:0032259">
    <property type="term" value="P:methylation"/>
    <property type="evidence" value="ECO:0007669"/>
    <property type="project" value="UniProtKB-KW"/>
</dbReference>
<evidence type="ECO:0000313" key="9">
    <source>
        <dbReference type="Proteomes" id="UP000623795"/>
    </source>
</evidence>
<keyword evidence="4" id="KW-0227">DNA damage</keyword>
<organism evidence="8 9">
    <name type="scientific">Aromatoleum toluvorans</name>
    <dbReference type="NCBI Taxonomy" id="92002"/>
    <lineage>
        <taxon>Bacteria</taxon>
        <taxon>Pseudomonadati</taxon>
        <taxon>Pseudomonadota</taxon>
        <taxon>Betaproteobacteria</taxon>
        <taxon>Rhodocyclales</taxon>
        <taxon>Rhodocyclaceae</taxon>
        <taxon>Aromatoleum</taxon>
    </lineage>
</organism>
<evidence type="ECO:0000256" key="1">
    <source>
        <dbReference type="ARBA" id="ARBA00001286"/>
    </source>
</evidence>
<dbReference type="InterPro" id="IPR014048">
    <property type="entry name" value="MethylDNA_cys_MeTrfase_DNA-bd"/>
</dbReference>
<comment type="caution">
    <text evidence="8">The sequence shown here is derived from an EMBL/GenBank/DDBJ whole genome shotgun (WGS) entry which is preliminary data.</text>
</comment>
<comment type="catalytic activity">
    <reaction evidence="1">
        <text>a 4-O-methyl-thymidine in DNA + L-cysteinyl-[protein] = a thymidine in DNA + S-methyl-L-cysteinyl-[protein]</text>
        <dbReference type="Rhea" id="RHEA:53428"/>
        <dbReference type="Rhea" id="RHEA-COMP:10131"/>
        <dbReference type="Rhea" id="RHEA-COMP:10132"/>
        <dbReference type="Rhea" id="RHEA-COMP:13555"/>
        <dbReference type="Rhea" id="RHEA-COMP:13556"/>
        <dbReference type="ChEBI" id="CHEBI:29950"/>
        <dbReference type="ChEBI" id="CHEBI:82612"/>
        <dbReference type="ChEBI" id="CHEBI:137386"/>
        <dbReference type="ChEBI" id="CHEBI:137387"/>
        <dbReference type="EC" id="2.1.1.63"/>
    </reaction>
</comment>
<gene>
    <name evidence="8" type="ORF">GPA22_11425</name>
</gene>
<dbReference type="NCBIfam" id="TIGR00589">
    <property type="entry name" value="ogt"/>
    <property type="match status" value="1"/>
</dbReference>
<dbReference type="CDD" id="cd06445">
    <property type="entry name" value="ATase"/>
    <property type="match status" value="1"/>
</dbReference>
<keyword evidence="2 8" id="KW-0489">Methyltransferase</keyword>
<comment type="catalytic activity">
    <reaction evidence="6">
        <text>a 6-O-methyl-2'-deoxyguanosine in DNA + L-cysteinyl-[protein] = S-methyl-L-cysteinyl-[protein] + a 2'-deoxyguanosine in DNA</text>
        <dbReference type="Rhea" id="RHEA:24000"/>
        <dbReference type="Rhea" id="RHEA-COMP:10131"/>
        <dbReference type="Rhea" id="RHEA-COMP:10132"/>
        <dbReference type="Rhea" id="RHEA-COMP:11367"/>
        <dbReference type="Rhea" id="RHEA-COMP:11368"/>
        <dbReference type="ChEBI" id="CHEBI:29950"/>
        <dbReference type="ChEBI" id="CHEBI:82612"/>
        <dbReference type="ChEBI" id="CHEBI:85445"/>
        <dbReference type="ChEBI" id="CHEBI:85448"/>
        <dbReference type="EC" id="2.1.1.63"/>
    </reaction>
</comment>
<dbReference type="SUPFAM" id="SSF46767">
    <property type="entry name" value="Methylated DNA-protein cysteine methyltransferase, C-terminal domain"/>
    <property type="match status" value="1"/>
</dbReference>
<dbReference type="InterPro" id="IPR036631">
    <property type="entry name" value="MGMT_N_sf"/>
</dbReference>
<dbReference type="PROSITE" id="PS00374">
    <property type="entry name" value="MGMT"/>
    <property type="match status" value="1"/>
</dbReference>
<dbReference type="InterPro" id="IPR036217">
    <property type="entry name" value="MethylDNA_cys_MeTrfase_DNAb"/>
</dbReference>
<reference evidence="8 9" key="1">
    <citation type="submission" date="2019-12" db="EMBL/GenBank/DDBJ databases">
        <title>Comparative genomics gives insights into the taxonomy of the Azoarcus-Aromatoleum group and reveals separate origins of nif in the plant-associated Azoarcus and non-plant-associated Aromatoleum sub-groups.</title>
        <authorList>
            <person name="Lafos M."/>
            <person name="Maluk M."/>
            <person name="Batista M."/>
            <person name="Junghare M."/>
            <person name="Carmona M."/>
            <person name="Faoro H."/>
            <person name="Cruz L.M."/>
            <person name="Battistoni F."/>
            <person name="De Souza E."/>
            <person name="Pedrosa F."/>
            <person name="Chen W.-M."/>
            <person name="Poole P.S."/>
            <person name="Dixon R.A."/>
            <person name="James E.K."/>
        </authorList>
    </citation>
    <scope>NUCLEOTIDE SEQUENCE [LARGE SCALE GENOMIC DNA]</scope>
    <source>
        <strain evidence="8 9">Td21</strain>
    </source>
</reference>
<evidence type="ECO:0000256" key="2">
    <source>
        <dbReference type="ARBA" id="ARBA00022603"/>
    </source>
</evidence>
<dbReference type="GO" id="GO:0003908">
    <property type="term" value="F:methylated-DNA-[protein]-cysteine S-methyltransferase activity"/>
    <property type="evidence" value="ECO:0007669"/>
    <property type="project" value="UniProtKB-EC"/>
</dbReference>
<evidence type="ECO:0000256" key="3">
    <source>
        <dbReference type="ARBA" id="ARBA00022679"/>
    </source>
</evidence>
<dbReference type="SUPFAM" id="SSF53155">
    <property type="entry name" value="Methylated DNA-protein cysteine methyltransferase domain"/>
    <property type="match status" value="1"/>
</dbReference>
<sequence length="164" mass="17364">MKPDQDDPSAPAYSAVLALPFGGFGVRADDSAIRELVFLPPGAPTIAPDNPLAERATLQLLAWLDDPDRPFDLPLARRGTPFQQRVWSSIGAIPRGRLRTYGDIAGTLNSAARAVGQACGANPFPIVIPCHRVVAASGLGGFANSTGGYLLDAKRWLLAFEAAR</sequence>
<dbReference type="Proteomes" id="UP000623795">
    <property type="component" value="Unassembled WGS sequence"/>
</dbReference>
<dbReference type="InterPro" id="IPR001497">
    <property type="entry name" value="MethylDNA_cys_MeTrfase_AS"/>
</dbReference>
<protein>
    <submittedName>
        <fullName evidence="8">Methylated-DNA--[protein]-cysteine S-methyltransferase</fullName>
        <ecNumber evidence="8">2.1.1.63</ecNumber>
    </submittedName>
</protein>
<dbReference type="InterPro" id="IPR036388">
    <property type="entry name" value="WH-like_DNA-bd_sf"/>
</dbReference>
<keyword evidence="9" id="KW-1185">Reference proteome</keyword>
<dbReference type="Gene3D" id="1.10.10.10">
    <property type="entry name" value="Winged helix-like DNA-binding domain superfamily/Winged helix DNA-binding domain"/>
    <property type="match status" value="1"/>
</dbReference>
<proteinExistence type="predicted"/>
<evidence type="ECO:0000313" key="8">
    <source>
        <dbReference type="EMBL" id="NMG44337.1"/>
    </source>
</evidence>